<dbReference type="InterPro" id="IPR004923">
    <property type="entry name" value="FTR1/Fip1/EfeU"/>
</dbReference>
<evidence type="ECO:0000256" key="5">
    <source>
        <dbReference type="ARBA" id="ARBA00023136"/>
    </source>
</evidence>
<dbReference type="KEGG" id="tio:INP52_04955"/>
<dbReference type="GO" id="GO:0033573">
    <property type="term" value="C:high-affinity iron permease complex"/>
    <property type="evidence" value="ECO:0007669"/>
    <property type="project" value="InterPro"/>
</dbReference>
<gene>
    <name evidence="7" type="ORF">INP52_04955</name>
</gene>
<keyword evidence="5 6" id="KW-0472">Membrane</keyword>
<evidence type="ECO:0000256" key="4">
    <source>
        <dbReference type="ARBA" id="ARBA00022989"/>
    </source>
</evidence>
<keyword evidence="8" id="KW-1185">Reference proteome</keyword>
<feature type="transmembrane region" description="Helical" evidence="6">
    <location>
        <begin position="182"/>
        <end position="202"/>
    </location>
</feature>
<evidence type="ECO:0000256" key="2">
    <source>
        <dbReference type="ARBA" id="ARBA00008333"/>
    </source>
</evidence>
<sequence length="288" mass="31163">MFVANFLIALREGVEAALVVGILVAYIYKVGREDIMPKLWLGVVIAAIVPLGLGVYWTWGPMTITFQTQEILGGSLSLVAMGFVTWMIFWMGKNSRRLARGVEEQAKEALDAGNVSGLVWLAIVSVGREGAETAVFVWATVRSSGEQGVAGPAAGVLLGLVGAVIVGYLVYRGSTLIDIHKFFAVTGYLLIFVAAGIVMYGIKDLQEASVIPGYAVYLYDHSAMIAAVAGTWWFTLLRAFFNLDILFSPTWLQLAAWATYLVVVLVLFTLQLKGKIFVDTPNASPEAS</sequence>
<feature type="transmembrane region" description="Helical" evidence="6">
    <location>
        <begin position="71"/>
        <end position="90"/>
    </location>
</feature>
<dbReference type="Proteomes" id="UP000593735">
    <property type="component" value="Chromosome"/>
</dbReference>
<dbReference type="NCBIfam" id="NF041756">
    <property type="entry name" value="EfeU"/>
    <property type="match status" value="1"/>
</dbReference>
<evidence type="ECO:0000313" key="8">
    <source>
        <dbReference type="Proteomes" id="UP000593735"/>
    </source>
</evidence>
<keyword evidence="3 6" id="KW-0812">Transmembrane</keyword>
<dbReference type="EMBL" id="CP063767">
    <property type="protein sequence ID" value="QOY61574.1"/>
    <property type="molecule type" value="Genomic_DNA"/>
</dbReference>
<evidence type="ECO:0000256" key="6">
    <source>
        <dbReference type="SAM" id="Phobius"/>
    </source>
</evidence>
<feature type="transmembrane region" description="Helical" evidence="6">
    <location>
        <begin position="254"/>
        <end position="272"/>
    </location>
</feature>
<protein>
    <submittedName>
        <fullName evidence="7">FTR1 family protein</fullName>
    </submittedName>
</protein>
<feature type="transmembrane region" description="Helical" evidence="6">
    <location>
        <begin position="149"/>
        <end position="170"/>
    </location>
</feature>
<dbReference type="PANTHER" id="PTHR31632">
    <property type="entry name" value="IRON TRANSPORTER FTH1"/>
    <property type="match status" value="1"/>
</dbReference>
<comment type="subcellular location">
    <subcellularLocation>
        <location evidence="1">Membrane</location>
        <topology evidence="1">Multi-pass membrane protein</topology>
    </subcellularLocation>
</comment>
<feature type="transmembrane region" description="Helical" evidence="6">
    <location>
        <begin position="39"/>
        <end position="59"/>
    </location>
</feature>
<dbReference type="GO" id="GO:0015093">
    <property type="term" value="F:ferrous iron transmembrane transporter activity"/>
    <property type="evidence" value="ECO:0007669"/>
    <property type="project" value="TreeGrafter"/>
</dbReference>
<comment type="similarity">
    <text evidence="2">Belongs to the oxidase-dependent Fe transporter (OFeT) (TC 9.A.10.1) family.</text>
</comment>
<keyword evidence="4 6" id="KW-1133">Transmembrane helix</keyword>
<name>A0A7S7MA90_9ACTN</name>
<evidence type="ECO:0000256" key="3">
    <source>
        <dbReference type="ARBA" id="ARBA00022692"/>
    </source>
</evidence>
<accession>A0A7S7MA90</accession>
<dbReference type="AlphaFoldDB" id="A0A7S7MA90"/>
<organism evidence="7 8">
    <name type="scientific">Thermophilibacter immobilis</name>
    <dbReference type="NCBI Taxonomy" id="2779519"/>
    <lineage>
        <taxon>Bacteria</taxon>
        <taxon>Bacillati</taxon>
        <taxon>Actinomycetota</taxon>
        <taxon>Coriobacteriia</taxon>
        <taxon>Coriobacteriales</taxon>
        <taxon>Atopobiaceae</taxon>
        <taxon>Thermophilibacter</taxon>
    </lineage>
</organism>
<feature type="transmembrane region" description="Helical" evidence="6">
    <location>
        <begin position="6"/>
        <end position="27"/>
    </location>
</feature>
<dbReference type="PANTHER" id="PTHR31632:SF2">
    <property type="entry name" value="PLASMA MEMBRANE IRON PERMEASE"/>
    <property type="match status" value="1"/>
</dbReference>
<evidence type="ECO:0000313" key="7">
    <source>
        <dbReference type="EMBL" id="QOY61574.1"/>
    </source>
</evidence>
<feature type="transmembrane region" description="Helical" evidence="6">
    <location>
        <begin position="214"/>
        <end position="234"/>
    </location>
</feature>
<proteinExistence type="inferred from homology"/>
<evidence type="ECO:0000256" key="1">
    <source>
        <dbReference type="ARBA" id="ARBA00004141"/>
    </source>
</evidence>
<reference evidence="7 8" key="1">
    <citation type="submission" date="2020-10" db="EMBL/GenBank/DDBJ databases">
        <title>Olsenella immobilis sp.nov., isolated from the mud in a fermentation cellar used for the production of Chinese strong-flavoured liquor.</title>
        <authorList>
            <person name="Lu L."/>
        </authorList>
    </citation>
    <scope>NUCLEOTIDE SEQUENCE [LARGE SCALE GENOMIC DNA]</scope>
    <source>
        <strain evidence="7 8">LZLJ-2</strain>
    </source>
</reference>
<dbReference type="Pfam" id="PF03239">
    <property type="entry name" value="FTR1"/>
    <property type="match status" value="1"/>
</dbReference>